<dbReference type="GO" id="GO:0003677">
    <property type="term" value="F:DNA binding"/>
    <property type="evidence" value="ECO:0007669"/>
    <property type="project" value="UniProtKB-KW"/>
</dbReference>
<dbReference type="SUPFAM" id="SSF46955">
    <property type="entry name" value="Putative DNA-binding domain"/>
    <property type="match status" value="1"/>
</dbReference>
<name>A0A1T0CNS4_9GAMM</name>
<dbReference type="InterPro" id="IPR000551">
    <property type="entry name" value="MerR-type_HTH_dom"/>
</dbReference>
<dbReference type="GeneID" id="31488033"/>
<dbReference type="InterPro" id="IPR047057">
    <property type="entry name" value="MerR_fam"/>
</dbReference>
<dbReference type="EMBL" id="MUYV01000011">
    <property type="protein sequence ID" value="OOS23985.1"/>
    <property type="molecule type" value="Genomic_DNA"/>
</dbReference>
<keyword evidence="8" id="KW-1185">Reference proteome</keyword>
<evidence type="ECO:0000256" key="3">
    <source>
        <dbReference type="ARBA" id="ARBA00023015"/>
    </source>
</evidence>
<dbReference type="RefSeq" id="WP_012340842.1">
    <property type="nucleotide sequence ID" value="NZ_MUYV01000011.1"/>
</dbReference>
<gene>
    <name evidence="7" type="ORF">B0681_08490</name>
</gene>
<accession>A0A1T0CNS4</accession>
<dbReference type="PROSITE" id="PS00552">
    <property type="entry name" value="HTH_MERR_1"/>
    <property type="match status" value="1"/>
</dbReference>
<keyword evidence="4" id="KW-0238">DNA-binding</keyword>
<dbReference type="InterPro" id="IPR009061">
    <property type="entry name" value="DNA-bd_dom_put_sf"/>
</dbReference>
<evidence type="ECO:0000256" key="2">
    <source>
        <dbReference type="ARBA" id="ARBA00022490"/>
    </source>
</evidence>
<reference evidence="7 8" key="1">
    <citation type="submission" date="2017-02" db="EMBL/GenBank/DDBJ databases">
        <title>Draft genome sequence of Moraxella porci CCUG 54912T type strain.</title>
        <authorList>
            <person name="Salva-Serra F."/>
            <person name="Engstrom-Jakobsson H."/>
            <person name="Thorell K."/>
            <person name="Jaen-Luchoro D."/>
            <person name="Gonzales-Siles L."/>
            <person name="Karlsson R."/>
            <person name="Yazdan S."/>
            <person name="Boulund F."/>
            <person name="Johnning A."/>
            <person name="Engstrand L."/>
            <person name="Kristiansson E."/>
            <person name="Moore E."/>
        </authorList>
    </citation>
    <scope>NUCLEOTIDE SEQUENCE [LARGE SCALE GENOMIC DNA]</scope>
    <source>
        <strain evidence="7 8">CCUG 54912</strain>
    </source>
</reference>
<dbReference type="SMART" id="SM00422">
    <property type="entry name" value="HTH_MERR"/>
    <property type="match status" value="1"/>
</dbReference>
<evidence type="ECO:0000256" key="4">
    <source>
        <dbReference type="ARBA" id="ARBA00023125"/>
    </source>
</evidence>
<dbReference type="GO" id="GO:0005507">
    <property type="term" value="F:copper ion binding"/>
    <property type="evidence" value="ECO:0007669"/>
    <property type="project" value="InterPro"/>
</dbReference>
<keyword evidence="5" id="KW-0804">Transcription</keyword>
<protein>
    <submittedName>
        <fullName evidence="7">Cu(I)-responsive transcriptional regulator</fullName>
    </submittedName>
</protein>
<dbReference type="GO" id="GO:0005737">
    <property type="term" value="C:cytoplasm"/>
    <property type="evidence" value="ECO:0007669"/>
    <property type="project" value="UniProtKB-SubCell"/>
</dbReference>
<evidence type="ECO:0000313" key="8">
    <source>
        <dbReference type="Proteomes" id="UP000190683"/>
    </source>
</evidence>
<dbReference type="PANTHER" id="PTHR30204:SF94">
    <property type="entry name" value="HEAVY METAL-DEPENDENT TRANSCRIPTIONAL REGULATOR HI_0293-RELATED"/>
    <property type="match status" value="1"/>
</dbReference>
<comment type="subcellular location">
    <subcellularLocation>
        <location evidence="1">Cytoplasm</location>
    </subcellularLocation>
</comment>
<organism evidence="7 8">
    <name type="scientific">Moraxella porci DSM 25326</name>
    <dbReference type="NCBI Taxonomy" id="573983"/>
    <lineage>
        <taxon>Bacteria</taxon>
        <taxon>Pseudomonadati</taxon>
        <taxon>Pseudomonadota</taxon>
        <taxon>Gammaproteobacteria</taxon>
        <taxon>Moraxellales</taxon>
        <taxon>Moraxellaceae</taxon>
        <taxon>Moraxella</taxon>
    </lineage>
</organism>
<dbReference type="PRINTS" id="PR00040">
    <property type="entry name" value="HTHMERR"/>
</dbReference>
<dbReference type="Proteomes" id="UP000190683">
    <property type="component" value="Unassembled WGS sequence"/>
</dbReference>
<proteinExistence type="predicted"/>
<dbReference type="GO" id="GO:0045893">
    <property type="term" value="P:positive regulation of DNA-templated transcription"/>
    <property type="evidence" value="ECO:0007669"/>
    <property type="project" value="InterPro"/>
</dbReference>
<dbReference type="Pfam" id="PF09278">
    <property type="entry name" value="MerR-DNA-bind"/>
    <property type="match status" value="1"/>
</dbReference>
<dbReference type="AlphaFoldDB" id="A0A1T0CNS4"/>
<keyword evidence="2" id="KW-0963">Cytoplasm</keyword>
<dbReference type="InterPro" id="IPR011789">
    <property type="entry name" value="CueR"/>
</dbReference>
<keyword evidence="3" id="KW-0805">Transcription regulation</keyword>
<dbReference type="NCBIfam" id="TIGR02044">
    <property type="entry name" value="CueR"/>
    <property type="match status" value="1"/>
</dbReference>
<dbReference type="PROSITE" id="PS50937">
    <property type="entry name" value="HTH_MERR_2"/>
    <property type="match status" value="1"/>
</dbReference>
<dbReference type="Pfam" id="PF00376">
    <property type="entry name" value="MerR"/>
    <property type="match status" value="1"/>
</dbReference>
<dbReference type="Gene3D" id="1.10.1660.10">
    <property type="match status" value="1"/>
</dbReference>
<dbReference type="InterPro" id="IPR015358">
    <property type="entry name" value="Tscrpt_reg_MerR_DNA-bd"/>
</dbReference>
<sequence>MNIGQASKATGLSIKQIRDYEKVGLLSNTSRSASGYRIYGNDTLDRLKFIAKARGVGFSLAQIGELLALQDNPHRKSCEVKALANMHIEFLTQKIEELTQMKATLQAWSDACTGDNAPDCPILKGLAESGEDKG</sequence>
<evidence type="ECO:0000256" key="5">
    <source>
        <dbReference type="ARBA" id="ARBA00023163"/>
    </source>
</evidence>
<dbReference type="GO" id="GO:0003700">
    <property type="term" value="F:DNA-binding transcription factor activity"/>
    <property type="evidence" value="ECO:0007669"/>
    <property type="project" value="InterPro"/>
</dbReference>
<dbReference type="PANTHER" id="PTHR30204">
    <property type="entry name" value="REDOX-CYCLING DRUG-SENSING TRANSCRIPTIONAL ACTIVATOR SOXR"/>
    <property type="match status" value="1"/>
</dbReference>
<feature type="domain" description="HTH merR-type" evidence="6">
    <location>
        <begin position="1"/>
        <end position="69"/>
    </location>
</feature>
<dbReference type="STRING" id="573983.B0681_08490"/>
<evidence type="ECO:0000259" key="6">
    <source>
        <dbReference type="PROSITE" id="PS50937"/>
    </source>
</evidence>
<comment type="caution">
    <text evidence="7">The sequence shown here is derived from an EMBL/GenBank/DDBJ whole genome shotgun (WGS) entry which is preliminary data.</text>
</comment>
<evidence type="ECO:0000313" key="7">
    <source>
        <dbReference type="EMBL" id="OOS23985.1"/>
    </source>
</evidence>
<dbReference type="CDD" id="cd01108">
    <property type="entry name" value="HTH_CueR"/>
    <property type="match status" value="1"/>
</dbReference>
<evidence type="ECO:0000256" key="1">
    <source>
        <dbReference type="ARBA" id="ARBA00004496"/>
    </source>
</evidence>